<feature type="chain" id="PRO_5012409368" description="Cytochrome C" evidence="1">
    <location>
        <begin position="31"/>
        <end position="135"/>
    </location>
</feature>
<dbReference type="GO" id="GO:0009055">
    <property type="term" value="F:electron transfer activity"/>
    <property type="evidence" value="ECO:0007669"/>
    <property type="project" value="InterPro"/>
</dbReference>
<evidence type="ECO:0008006" key="4">
    <source>
        <dbReference type="Google" id="ProtNLM"/>
    </source>
</evidence>
<evidence type="ECO:0000313" key="2">
    <source>
        <dbReference type="EMBL" id="SHG53793.1"/>
    </source>
</evidence>
<accession>A0A1M5KNP4</accession>
<evidence type="ECO:0000313" key="3">
    <source>
        <dbReference type="Proteomes" id="UP000199758"/>
    </source>
</evidence>
<keyword evidence="3" id="KW-1185">Reference proteome</keyword>
<feature type="signal peptide" evidence="1">
    <location>
        <begin position="1"/>
        <end position="30"/>
    </location>
</feature>
<reference evidence="2 3" key="1">
    <citation type="submission" date="2016-11" db="EMBL/GenBank/DDBJ databases">
        <authorList>
            <person name="Jaros S."/>
            <person name="Januszkiewicz K."/>
            <person name="Wedrychowicz H."/>
        </authorList>
    </citation>
    <scope>NUCLEOTIDE SEQUENCE [LARGE SCALE GENOMIC DNA]</scope>
    <source>
        <strain evidence="2 3">CGMCC 1.7049</strain>
    </source>
</reference>
<gene>
    <name evidence="2" type="ORF">SAMN04488068_0644</name>
</gene>
<dbReference type="GO" id="GO:0005506">
    <property type="term" value="F:iron ion binding"/>
    <property type="evidence" value="ECO:0007669"/>
    <property type="project" value="InterPro"/>
</dbReference>
<protein>
    <recommendedName>
        <fullName evidence="4">Cytochrome C</fullName>
    </recommendedName>
</protein>
<dbReference type="AlphaFoldDB" id="A0A1M5KNP4"/>
<dbReference type="GO" id="GO:0020037">
    <property type="term" value="F:heme binding"/>
    <property type="evidence" value="ECO:0007669"/>
    <property type="project" value="InterPro"/>
</dbReference>
<name>A0A1M5KNP4_9GAMM</name>
<dbReference type="SUPFAM" id="SSF47175">
    <property type="entry name" value="Cytochromes"/>
    <property type="match status" value="1"/>
</dbReference>
<dbReference type="STRING" id="490188.SAMN04488068_0644"/>
<dbReference type="Proteomes" id="UP000199758">
    <property type="component" value="Unassembled WGS sequence"/>
</dbReference>
<organism evidence="2 3">
    <name type="scientific">Hydrocarboniphaga daqingensis</name>
    <dbReference type="NCBI Taxonomy" id="490188"/>
    <lineage>
        <taxon>Bacteria</taxon>
        <taxon>Pseudomonadati</taxon>
        <taxon>Pseudomonadota</taxon>
        <taxon>Gammaproteobacteria</taxon>
        <taxon>Nevskiales</taxon>
        <taxon>Nevskiaceae</taxon>
        <taxon>Hydrocarboniphaga</taxon>
    </lineage>
</organism>
<dbReference type="EMBL" id="FQWZ01000001">
    <property type="protein sequence ID" value="SHG53793.1"/>
    <property type="molecule type" value="Genomic_DNA"/>
</dbReference>
<dbReference type="GO" id="GO:0022900">
    <property type="term" value="P:electron transport chain"/>
    <property type="evidence" value="ECO:0007669"/>
    <property type="project" value="InterPro"/>
</dbReference>
<keyword evidence="1" id="KW-0732">Signal</keyword>
<evidence type="ECO:0000256" key="1">
    <source>
        <dbReference type="SAM" id="SignalP"/>
    </source>
</evidence>
<dbReference type="InterPro" id="IPR010980">
    <property type="entry name" value="Cyt_c/b562"/>
</dbReference>
<proteinExistence type="predicted"/>
<sequence>MSNNAIRRRTRRYAPWSFAALLAFATASWAESEFDMDLMQTVDDTSKELVSNLSLEDAASADGNLADLDALLAQVETHYSAKGGADDAVKITQDARALLVQIHEHIGAGDFETANLKQSEFSRNCKACHKLYKKS</sequence>